<feature type="region of interest" description="Disordered" evidence="1">
    <location>
        <begin position="68"/>
        <end position="108"/>
    </location>
</feature>
<feature type="compositionally biased region" description="Basic residues" evidence="1">
    <location>
        <begin position="75"/>
        <end position="85"/>
    </location>
</feature>
<comment type="caution">
    <text evidence="2">The sequence shown here is derived from an EMBL/GenBank/DDBJ whole genome shotgun (WGS) entry which is preliminary data.</text>
</comment>
<evidence type="ECO:0000256" key="1">
    <source>
        <dbReference type="SAM" id="MobiDB-lite"/>
    </source>
</evidence>
<dbReference type="EMBL" id="LIAE01008257">
    <property type="protein sequence ID" value="PAV74890.1"/>
    <property type="molecule type" value="Genomic_DNA"/>
</dbReference>
<organism evidence="2 3">
    <name type="scientific">Diploscapter pachys</name>
    <dbReference type="NCBI Taxonomy" id="2018661"/>
    <lineage>
        <taxon>Eukaryota</taxon>
        <taxon>Metazoa</taxon>
        <taxon>Ecdysozoa</taxon>
        <taxon>Nematoda</taxon>
        <taxon>Chromadorea</taxon>
        <taxon>Rhabditida</taxon>
        <taxon>Rhabditina</taxon>
        <taxon>Rhabditomorpha</taxon>
        <taxon>Rhabditoidea</taxon>
        <taxon>Rhabditidae</taxon>
        <taxon>Diploscapter</taxon>
    </lineage>
</organism>
<proteinExistence type="predicted"/>
<accession>A0A2A2KLW9</accession>
<protein>
    <submittedName>
        <fullName evidence="2">Uncharacterized protein</fullName>
    </submittedName>
</protein>
<gene>
    <name evidence="2" type="ORF">WR25_04034</name>
</gene>
<keyword evidence="3" id="KW-1185">Reference proteome</keyword>
<dbReference type="Proteomes" id="UP000218231">
    <property type="component" value="Unassembled WGS sequence"/>
</dbReference>
<sequence length="129" mass="15171">MRRYSVNQRRVHYVDISGEPIKLDSAEELQEAIKALNETNRTIELQEMKKEITESNKDERRMAHIKKMKVESKISKQKSTPKRKCMNTEAEAKENNQNSANVDSAEDVDKMEFEYRLLDLENKPLENKN</sequence>
<name>A0A2A2KLW9_9BILA</name>
<reference evidence="2 3" key="1">
    <citation type="journal article" date="2017" name="Curr. Biol.">
        <title>Genome architecture and evolution of a unichromosomal asexual nematode.</title>
        <authorList>
            <person name="Fradin H."/>
            <person name="Zegar C."/>
            <person name="Gutwein M."/>
            <person name="Lucas J."/>
            <person name="Kovtun M."/>
            <person name="Corcoran D."/>
            <person name="Baugh L.R."/>
            <person name="Kiontke K."/>
            <person name="Gunsalus K."/>
            <person name="Fitch D.H."/>
            <person name="Piano F."/>
        </authorList>
    </citation>
    <scope>NUCLEOTIDE SEQUENCE [LARGE SCALE GENOMIC DNA]</scope>
    <source>
        <strain evidence="2">PF1309</strain>
    </source>
</reference>
<evidence type="ECO:0000313" key="2">
    <source>
        <dbReference type="EMBL" id="PAV74890.1"/>
    </source>
</evidence>
<dbReference type="AlphaFoldDB" id="A0A2A2KLW9"/>
<evidence type="ECO:0000313" key="3">
    <source>
        <dbReference type="Proteomes" id="UP000218231"/>
    </source>
</evidence>